<gene>
    <name evidence="4" type="ORF">bsdtb5_06930</name>
</gene>
<keyword evidence="3" id="KW-0749">Sporulation</keyword>
<evidence type="ECO:0000313" key="4">
    <source>
        <dbReference type="EMBL" id="BCN29398.1"/>
    </source>
</evidence>
<evidence type="ECO:0008006" key="6">
    <source>
        <dbReference type="Google" id="ProtNLM"/>
    </source>
</evidence>
<dbReference type="InterPro" id="IPR012610">
    <property type="entry name" value="SASP_SspH"/>
</dbReference>
<sequence>MDKERAHEIISSTGMINVTYNGAPIYINSINDEKGTATVYPIDQPKNMQEVSLTSLSE</sequence>
<dbReference type="GO" id="GO:0030435">
    <property type="term" value="P:sporulation resulting in formation of a cellular spore"/>
    <property type="evidence" value="ECO:0007669"/>
    <property type="project" value="UniProtKB-KW"/>
</dbReference>
<dbReference type="Pfam" id="PF08141">
    <property type="entry name" value="SspH"/>
    <property type="match status" value="1"/>
</dbReference>
<evidence type="ECO:0000256" key="3">
    <source>
        <dbReference type="ARBA" id="ARBA00022969"/>
    </source>
</evidence>
<organism evidence="4 5">
    <name type="scientific">Anaeromicropila herbilytica</name>
    <dbReference type="NCBI Taxonomy" id="2785025"/>
    <lineage>
        <taxon>Bacteria</taxon>
        <taxon>Bacillati</taxon>
        <taxon>Bacillota</taxon>
        <taxon>Clostridia</taxon>
        <taxon>Lachnospirales</taxon>
        <taxon>Lachnospiraceae</taxon>
        <taxon>Anaeromicropila</taxon>
    </lineage>
</organism>
<accession>A0A7R7EII6</accession>
<dbReference type="EMBL" id="AP024169">
    <property type="protein sequence ID" value="BCN29398.1"/>
    <property type="molecule type" value="Genomic_DNA"/>
</dbReference>
<comment type="similarity">
    <text evidence="2">Belongs to the SspH family.</text>
</comment>
<evidence type="ECO:0000313" key="5">
    <source>
        <dbReference type="Proteomes" id="UP000595897"/>
    </source>
</evidence>
<dbReference type="GO" id="GO:0030436">
    <property type="term" value="P:asexual sporulation"/>
    <property type="evidence" value="ECO:0007669"/>
    <property type="project" value="InterPro"/>
</dbReference>
<keyword evidence="5" id="KW-1185">Reference proteome</keyword>
<reference evidence="4 5" key="1">
    <citation type="submission" date="2020-11" db="EMBL/GenBank/DDBJ databases">
        <title>Draft genome sequencing of a Lachnospiraceae strain isolated from anoxic soil subjected to BSD treatment.</title>
        <authorList>
            <person name="Uek A."/>
            <person name="Tonouchi A."/>
        </authorList>
    </citation>
    <scope>NUCLEOTIDE SEQUENCE [LARGE SCALE GENOMIC DNA]</scope>
    <source>
        <strain evidence="4 5">TB5</strain>
    </source>
</reference>
<proteinExistence type="inferred from homology"/>
<comment type="subcellular location">
    <subcellularLocation>
        <location evidence="1">Spore core</location>
    </subcellularLocation>
</comment>
<protein>
    <recommendedName>
        <fullName evidence="6">SASP H</fullName>
    </recommendedName>
</protein>
<evidence type="ECO:0000256" key="2">
    <source>
        <dbReference type="ARBA" id="ARBA00006573"/>
    </source>
</evidence>
<dbReference type="KEGG" id="ahb:bsdtb5_06930"/>
<evidence type="ECO:0000256" key="1">
    <source>
        <dbReference type="ARBA" id="ARBA00004288"/>
    </source>
</evidence>
<dbReference type="HAMAP" id="MF_00667">
    <property type="entry name" value="SspH"/>
    <property type="match status" value="1"/>
</dbReference>
<name>A0A7R7EII6_9FIRM</name>
<dbReference type="GO" id="GO:0042601">
    <property type="term" value="C:endospore-forming forespore"/>
    <property type="evidence" value="ECO:0007669"/>
    <property type="project" value="InterPro"/>
</dbReference>
<dbReference type="AlphaFoldDB" id="A0A7R7EII6"/>
<dbReference type="Proteomes" id="UP000595897">
    <property type="component" value="Chromosome"/>
</dbReference>
<dbReference type="NCBIfam" id="TIGR02861">
    <property type="entry name" value="SASP_H"/>
    <property type="match status" value="1"/>
</dbReference>
<dbReference type="RefSeq" id="WP_271714678.1">
    <property type="nucleotide sequence ID" value="NZ_AP024169.1"/>
</dbReference>